<feature type="compositionally biased region" description="Basic and acidic residues" evidence="1">
    <location>
        <begin position="20"/>
        <end position="29"/>
    </location>
</feature>
<dbReference type="Proteomes" id="UP000192247">
    <property type="component" value="Unassembled WGS sequence"/>
</dbReference>
<feature type="compositionally biased region" description="Basic residues" evidence="1">
    <location>
        <begin position="120"/>
        <end position="135"/>
    </location>
</feature>
<gene>
    <name evidence="2" type="ORF">BIW11_10585</name>
</gene>
<comment type="caution">
    <text evidence="2">The sequence shown here is derived from an EMBL/GenBank/DDBJ whole genome shotgun (WGS) entry which is preliminary data.</text>
</comment>
<name>A0A1V9XEY1_9ACAR</name>
<evidence type="ECO:0000313" key="3">
    <source>
        <dbReference type="Proteomes" id="UP000192247"/>
    </source>
</evidence>
<evidence type="ECO:0000256" key="1">
    <source>
        <dbReference type="SAM" id="MobiDB-lite"/>
    </source>
</evidence>
<dbReference type="AlphaFoldDB" id="A0A1V9XEY1"/>
<reference evidence="2 3" key="1">
    <citation type="journal article" date="2017" name="Gigascience">
        <title>Draft genome of the honey bee ectoparasitic mite, Tropilaelaps mercedesae, is shaped by the parasitic life history.</title>
        <authorList>
            <person name="Dong X."/>
            <person name="Armstrong S.D."/>
            <person name="Xia D."/>
            <person name="Makepeace B.L."/>
            <person name="Darby A.C."/>
            <person name="Kadowaki T."/>
        </authorList>
    </citation>
    <scope>NUCLEOTIDE SEQUENCE [LARGE SCALE GENOMIC DNA]</scope>
    <source>
        <strain evidence="2">Wuxi-XJTLU</strain>
    </source>
</reference>
<keyword evidence="3" id="KW-1185">Reference proteome</keyword>
<feature type="region of interest" description="Disordered" evidence="1">
    <location>
        <begin position="1"/>
        <end position="29"/>
    </location>
</feature>
<dbReference type="EMBL" id="MNPL01012507">
    <property type="protein sequence ID" value="OQR72097.1"/>
    <property type="molecule type" value="Genomic_DNA"/>
</dbReference>
<protein>
    <submittedName>
        <fullName evidence="2">Uncharacterized protein</fullName>
    </submittedName>
</protein>
<accession>A0A1V9XEY1</accession>
<feature type="compositionally biased region" description="Polar residues" evidence="1">
    <location>
        <begin position="1"/>
        <end position="13"/>
    </location>
</feature>
<feature type="region of interest" description="Disordered" evidence="1">
    <location>
        <begin position="48"/>
        <end position="135"/>
    </location>
</feature>
<sequence length="135" mass="14636">MDWSVGNDSNDATGSADGGPSHRLEEMGLAELEQRARALKALMAKLEKDAEDPVQLSGHIGVPDPGSNSVKEGKPNIASATEGKERQSQEPKPNLNKANSCKDAMTSSLKVDRRKADGKRLRHSTPSPSRKRHRK</sequence>
<organism evidence="2 3">
    <name type="scientific">Tropilaelaps mercedesae</name>
    <dbReference type="NCBI Taxonomy" id="418985"/>
    <lineage>
        <taxon>Eukaryota</taxon>
        <taxon>Metazoa</taxon>
        <taxon>Ecdysozoa</taxon>
        <taxon>Arthropoda</taxon>
        <taxon>Chelicerata</taxon>
        <taxon>Arachnida</taxon>
        <taxon>Acari</taxon>
        <taxon>Parasitiformes</taxon>
        <taxon>Mesostigmata</taxon>
        <taxon>Gamasina</taxon>
        <taxon>Dermanyssoidea</taxon>
        <taxon>Laelapidae</taxon>
        <taxon>Tropilaelaps</taxon>
    </lineage>
</organism>
<evidence type="ECO:0000313" key="2">
    <source>
        <dbReference type="EMBL" id="OQR72097.1"/>
    </source>
</evidence>
<dbReference type="InParanoid" id="A0A1V9XEY1"/>
<feature type="compositionally biased region" description="Basic and acidic residues" evidence="1">
    <location>
        <begin position="110"/>
        <end position="119"/>
    </location>
</feature>
<proteinExistence type="predicted"/>